<gene>
    <name evidence="2" type="ORF">NK6_d_118</name>
</gene>
<dbReference type="AlphaFoldDB" id="A0A0E4BXQ4"/>
<dbReference type="Proteomes" id="UP000063308">
    <property type="component" value="Plasmid pNK6d"/>
</dbReference>
<dbReference type="RefSeq" id="WP_129557693.1">
    <property type="nucleotide sequence ID" value="NZ_JAFCKD010000236.1"/>
</dbReference>
<name>A0A0E4BXQ4_9BRAD</name>
<proteinExistence type="predicted"/>
<keyword evidence="2" id="KW-0614">Plasmid</keyword>
<dbReference type="EMBL" id="AP014688">
    <property type="protein sequence ID" value="BAR63677.1"/>
    <property type="molecule type" value="Genomic_DNA"/>
</dbReference>
<sequence length="114" mass="12627">MAKNSEPALIDRIREVHPKYAALLEKQRELLDRQAAAQAEANPLGQEERRALLGWVTQQPKPKPKPIVRHAGAVDLVGELLSPQSEAEVSPPQRCRTQSLAPLHRGRRLSGGFV</sequence>
<geneLocation type="plasmid" evidence="3">
    <name>pNK6d DNA</name>
</geneLocation>
<protein>
    <submittedName>
        <fullName evidence="2">Putative kinesin</fullName>
    </submittedName>
</protein>
<evidence type="ECO:0000256" key="1">
    <source>
        <dbReference type="SAM" id="MobiDB-lite"/>
    </source>
</evidence>
<organism evidence="2 3">
    <name type="scientific">Bradyrhizobium diazoefficiens</name>
    <dbReference type="NCBI Taxonomy" id="1355477"/>
    <lineage>
        <taxon>Bacteria</taxon>
        <taxon>Pseudomonadati</taxon>
        <taxon>Pseudomonadota</taxon>
        <taxon>Alphaproteobacteria</taxon>
        <taxon>Hyphomicrobiales</taxon>
        <taxon>Nitrobacteraceae</taxon>
        <taxon>Bradyrhizobium</taxon>
    </lineage>
</organism>
<feature type="region of interest" description="Disordered" evidence="1">
    <location>
        <begin position="83"/>
        <end position="114"/>
    </location>
</feature>
<evidence type="ECO:0000313" key="3">
    <source>
        <dbReference type="Proteomes" id="UP000063308"/>
    </source>
</evidence>
<evidence type="ECO:0000313" key="2">
    <source>
        <dbReference type="EMBL" id="BAR63677.1"/>
    </source>
</evidence>
<reference evidence="2 3" key="1">
    <citation type="submission" date="2014-11" db="EMBL/GenBank/DDBJ databases">
        <title>Symbiosis island explosion on the genome of extra-slow-growing strains of soybean bradyrhizobia with massive insertion sequences.</title>
        <authorList>
            <person name="Iida T."/>
            <person name="Minamisawa K."/>
        </authorList>
    </citation>
    <scope>NUCLEOTIDE SEQUENCE [LARGE SCALE GENOMIC DNA]</scope>
    <source>
        <strain evidence="2 3">NK6</strain>
        <plasmid evidence="3">pNK6d DNA</plasmid>
    </source>
</reference>
<accession>A0A0E4BXQ4</accession>